<evidence type="ECO:0000313" key="13">
    <source>
        <dbReference type="Proteomes" id="UP000011087"/>
    </source>
</evidence>
<dbReference type="GO" id="GO:0005879">
    <property type="term" value="C:axonemal microtubule"/>
    <property type="evidence" value="ECO:0007669"/>
    <property type="project" value="TreeGrafter"/>
</dbReference>
<feature type="coiled-coil region" evidence="9">
    <location>
        <begin position="1248"/>
        <end position="1275"/>
    </location>
</feature>
<dbReference type="EnsemblProtists" id="EKX35895">
    <property type="protein sequence ID" value="EKX35895"/>
    <property type="gene ID" value="GUITHDRAFT_117927"/>
</dbReference>
<feature type="region of interest" description="Disordered" evidence="10">
    <location>
        <begin position="1100"/>
        <end position="1168"/>
    </location>
</feature>
<name>L1IJA3_GUITC</name>
<dbReference type="GO" id="GO:0060271">
    <property type="term" value="P:cilium assembly"/>
    <property type="evidence" value="ECO:0007669"/>
    <property type="project" value="TreeGrafter"/>
</dbReference>
<organism evidence="11">
    <name type="scientific">Guillardia theta (strain CCMP2712)</name>
    <name type="common">Cryptophyte</name>
    <dbReference type="NCBI Taxonomy" id="905079"/>
    <lineage>
        <taxon>Eukaryota</taxon>
        <taxon>Cryptophyceae</taxon>
        <taxon>Pyrenomonadales</taxon>
        <taxon>Geminigeraceae</taxon>
        <taxon>Guillardia</taxon>
    </lineage>
</organism>
<proteinExistence type="inferred from homology"/>
<dbReference type="PaxDb" id="55529-EKX35895"/>
<feature type="coiled-coil region" evidence="9">
    <location>
        <begin position="929"/>
        <end position="1033"/>
    </location>
</feature>
<feature type="compositionally biased region" description="Basic and acidic residues" evidence="10">
    <location>
        <begin position="515"/>
        <end position="525"/>
    </location>
</feature>
<dbReference type="EMBL" id="JH993082">
    <property type="protein sequence ID" value="EKX35895.1"/>
    <property type="molecule type" value="Genomic_DNA"/>
</dbReference>
<feature type="compositionally biased region" description="Polar residues" evidence="10">
    <location>
        <begin position="1106"/>
        <end position="1115"/>
    </location>
</feature>
<evidence type="ECO:0000256" key="3">
    <source>
        <dbReference type="ARBA" id="ARBA00021406"/>
    </source>
</evidence>
<protein>
    <recommendedName>
        <fullName evidence="3">Centrosomal protein of 162 kDa</fullName>
    </recommendedName>
</protein>
<dbReference type="RefSeq" id="XP_005822875.1">
    <property type="nucleotide sequence ID" value="XM_005822818.1"/>
</dbReference>
<feature type="region of interest" description="Disordered" evidence="10">
    <location>
        <begin position="1301"/>
        <end position="1339"/>
    </location>
</feature>
<feature type="coiled-coil region" evidence="9">
    <location>
        <begin position="732"/>
        <end position="886"/>
    </location>
</feature>
<evidence type="ECO:0000256" key="6">
    <source>
        <dbReference type="ARBA" id="ARBA00022794"/>
    </source>
</evidence>
<evidence type="ECO:0000256" key="1">
    <source>
        <dbReference type="ARBA" id="ARBA00004114"/>
    </source>
</evidence>
<evidence type="ECO:0000256" key="4">
    <source>
        <dbReference type="ARBA" id="ARBA00022490"/>
    </source>
</evidence>
<feature type="compositionally biased region" description="Basic and acidic residues" evidence="10">
    <location>
        <begin position="1128"/>
        <end position="1138"/>
    </location>
</feature>
<dbReference type="PANTHER" id="PTHR34031">
    <property type="entry name" value="CENTROSOMAL PROTEIN OF 162 KDA"/>
    <property type="match status" value="1"/>
</dbReference>
<dbReference type="GeneID" id="17292625"/>
<accession>L1IJA3</accession>
<evidence type="ECO:0000256" key="2">
    <source>
        <dbReference type="ARBA" id="ARBA00009485"/>
    </source>
</evidence>
<feature type="coiled-coil region" evidence="9">
    <location>
        <begin position="1377"/>
        <end position="1454"/>
    </location>
</feature>
<feature type="region of interest" description="Disordered" evidence="10">
    <location>
        <begin position="100"/>
        <end position="237"/>
    </location>
</feature>
<dbReference type="PANTHER" id="PTHR34031:SF1">
    <property type="entry name" value="CENTROSOMAL PROTEIN OF 162 KDA"/>
    <property type="match status" value="1"/>
</dbReference>
<evidence type="ECO:0000313" key="12">
    <source>
        <dbReference type="EnsemblProtists" id="EKX35895"/>
    </source>
</evidence>
<keyword evidence="4" id="KW-0963">Cytoplasm</keyword>
<evidence type="ECO:0000313" key="11">
    <source>
        <dbReference type="EMBL" id="EKX35895.1"/>
    </source>
</evidence>
<feature type="region of interest" description="Disordered" evidence="10">
    <location>
        <begin position="298"/>
        <end position="318"/>
    </location>
</feature>
<keyword evidence="6" id="KW-0970">Cilium biogenesis/degradation</keyword>
<comment type="similarity">
    <text evidence="2">Belongs to the CEP162 family.</text>
</comment>
<keyword evidence="8" id="KW-0206">Cytoskeleton</keyword>
<feature type="region of interest" description="Disordered" evidence="10">
    <location>
        <begin position="377"/>
        <end position="606"/>
    </location>
</feature>
<dbReference type="InterPro" id="IPR038774">
    <property type="entry name" value="CEP162-like"/>
</dbReference>
<keyword evidence="13" id="KW-1185">Reference proteome</keyword>
<feature type="compositionally biased region" description="Basic and acidic residues" evidence="10">
    <location>
        <begin position="576"/>
        <end position="587"/>
    </location>
</feature>
<keyword evidence="5" id="KW-0493">Microtubule</keyword>
<feature type="compositionally biased region" description="Polar residues" evidence="10">
    <location>
        <begin position="215"/>
        <end position="228"/>
    </location>
</feature>
<evidence type="ECO:0000256" key="7">
    <source>
        <dbReference type="ARBA" id="ARBA00023054"/>
    </source>
</evidence>
<feature type="coiled-coil region" evidence="9">
    <location>
        <begin position="1058"/>
        <end position="1085"/>
    </location>
</feature>
<feature type="compositionally biased region" description="Basic and acidic residues" evidence="10">
    <location>
        <begin position="185"/>
        <end position="203"/>
    </location>
</feature>
<gene>
    <name evidence="11" type="ORF">GUITHDRAFT_117927</name>
</gene>
<keyword evidence="7 9" id="KW-0175">Coiled coil</keyword>
<feature type="compositionally biased region" description="Acidic residues" evidence="10">
    <location>
        <begin position="159"/>
        <end position="179"/>
    </location>
</feature>
<dbReference type="STRING" id="905079.L1IJA3"/>
<dbReference type="HOGENOM" id="CLU_250542_0_0_1"/>
<sequence length="1465" mass="164562">MVFDGTRGVRAMAAATDVNHCRFMAEDSTEESSIGDISGNFSPGGSKSSLDSSFRTRSHHKGESEERTSVGNHGGAKGVFAPMKPGQFAASLGFKPVHVSKAVDPPREKPAEKTAEVRSSHLSKSKEEDESNPRKLLVQTREEKPVHPRAPSPSMGENAVEEEIEVYEDDWDDDDDEPNDNQKAQTKENESKEKEPLTRRAETLVDTSVGKDSSIPAQLSNQTGTSEITRLGQENKDSLAKKTVFRELDFSEALKDQSYATDSETEEEEKRKFFEEVAKMGQVDYSVLNRKLEVENKDIQESKEPQVESTKAGVGNYQDDVRTSQVSVKASWAGYNLEETLTDSPAKLAVSESTLASTEIVSLLAAAEANEKMVMGKGLHEPTALQAKGRPQGVIEGEETEAAPRPTGLQGDISCSSLCMSIASRHADGHPTPTEPQAPSRLESVSDAISELMASAEANEKQFISGSKDDKEPKHLQPKDDSPRQSDSDWARETEKERERKGLKPLPATLPPGSEKSKLLPRSDPKPVSAFLKPPPRPGLKDVQAGKSAKTLPPPVPSISPAKGLSKGSTKAQQEAGRETRAGRKEAGGSTSKVSREGDGSSESFRVTVECDSGQGNIQSQGSKIDPSSSIQVSISKPEKGMSIKSEEAQTVAILPLSSQVRKEDHEKMIKEYEGALDQLRKQHADRIREMAELHDRMRDAAIMFLISGFRVEELEAMDMVKAVAKGGKIPASITEEDRERLEKAIREQEVLLQAYQKENERITGECKSLQAQAREKDHSAFLENQKLNQQIKFLQEETERVIRRSSGQAGDLASKLEVAKVVEELEAERRQNLQQQQELKFEIDRLRKAKKELEGKLAGVDLNRLVEHENEVAQLQSLLKRERMQFDLEKTDLMARIQWYSENQEIITKNDQLLRSQEREIELENSGMKGESKLVKNLKKKISELEKEKREREQEPNIVKDLIRAAQPSAEEIEVVQDLQLKVKSLEQEIDEMHSDTEKRIRVLRQETENARTAYEKRIASLQTTNKELSNKLLLKQGGKEASLSKKEVDKQMSDVRTFYQKKIKDLEKQLEDANRAIQRQNAPGRLLNQEQRKQIEANEEKVLRTSQTIQDPNTKAKLKEASSTAPEKDKQHKDDNQVPETLPPNDPQEKFRDTRQQEEYQAGGISTDRAVKVAWGASSTAAEHNIDTQAASGHAEADFKDRRIQQLEEQLKSLQSFPRELAGGMYPEYMQALFSDPSMNTMRYQMMMMQQKLKESERAREVAELTLHAVEQSTKSVVEQAQGEAQRRIEDLLKQLSCTRQAPSAPQGSDHPTHSDSVELPPQPRERPDHVPESSVELLDLRQKVVELERMVRGSGAAQEMTPLKSSSSQQMEFKVKKQKELERMEERLAELEEKHRRREKELETLLLQAQFSSRSSQAKLETEIENKNKQISHFRDEVEDMMMAIEALRNERSKAATPKVKM</sequence>
<dbReference type="OrthoDB" id="2021095at2759"/>
<dbReference type="OMA" id="CYFRQEL"/>
<comment type="subcellular location">
    <subcellularLocation>
        <location evidence="1">Cytoplasm</location>
        <location evidence="1">Cytoskeleton</location>
        <location evidence="1">Microtubule organizing center</location>
        <location evidence="1">Centrosome</location>
        <location evidence="1">Centriole</location>
    </subcellularLocation>
</comment>
<reference evidence="12" key="3">
    <citation type="submission" date="2015-06" db="UniProtKB">
        <authorList>
            <consortium name="EnsemblProtists"/>
        </authorList>
    </citation>
    <scope>IDENTIFICATION</scope>
</reference>
<evidence type="ECO:0000256" key="8">
    <source>
        <dbReference type="ARBA" id="ARBA00023212"/>
    </source>
</evidence>
<feature type="compositionally biased region" description="Basic and acidic residues" evidence="10">
    <location>
        <begin position="467"/>
        <end position="502"/>
    </location>
</feature>
<reference evidence="13" key="2">
    <citation type="submission" date="2012-11" db="EMBL/GenBank/DDBJ databases">
        <authorList>
            <person name="Kuo A."/>
            <person name="Curtis B.A."/>
            <person name="Tanifuji G."/>
            <person name="Burki F."/>
            <person name="Gruber A."/>
            <person name="Irimia M."/>
            <person name="Maruyama S."/>
            <person name="Arias M.C."/>
            <person name="Ball S.G."/>
            <person name="Gile G.H."/>
            <person name="Hirakawa Y."/>
            <person name="Hopkins J.F."/>
            <person name="Rensing S.A."/>
            <person name="Schmutz J."/>
            <person name="Symeonidi A."/>
            <person name="Elias M."/>
            <person name="Eveleigh R.J."/>
            <person name="Herman E.K."/>
            <person name="Klute M.J."/>
            <person name="Nakayama T."/>
            <person name="Obornik M."/>
            <person name="Reyes-Prieto A."/>
            <person name="Armbrust E.V."/>
            <person name="Aves S.J."/>
            <person name="Beiko R.G."/>
            <person name="Coutinho P."/>
            <person name="Dacks J.B."/>
            <person name="Durnford D.G."/>
            <person name="Fast N.M."/>
            <person name="Green B.R."/>
            <person name="Grisdale C."/>
            <person name="Hempe F."/>
            <person name="Henrissat B."/>
            <person name="Hoppner M.P."/>
            <person name="Ishida K.-I."/>
            <person name="Kim E."/>
            <person name="Koreny L."/>
            <person name="Kroth P.G."/>
            <person name="Liu Y."/>
            <person name="Malik S.-B."/>
            <person name="Maier U.G."/>
            <person name="McRose D."/>
            <person name="Mock T."/>
            <person name="Neilson J.A."/>
            <person name="Onodera N.T."/>
            <person name="Poole A.M."/>
            <person name="Pritham E.J."/>
            <person name="Richards T.A."/>
            <person name="Rocap G."/>
            <person name="Roy S.W."/>
            <person name="Sarai C."/>
            <person name="Schaack S."/>
            <person name="Shirato S."/>
            <person name="Slamovits C.H."/>
            <person name="Spencer D.F."/>
            <person name="Suzuki S."/>
            <person name="Worden A.Z."/>
            <person name="Zauner S."/>
            <person name="Barry K."/>
            <person name="Bell C."/>
            <person name="Bharti A.K."/>
            <person name="Crow J.A."/>
            <person name="Grimwood J."/>
            <person name="Kramer R."/>
            <person name="Lindquist E."/>
            <person name="Lucas S."/>
            <person name="Salamov A."/>
            <person name="McFadden G.I."/>
            <person name="Lane C.E."/>
            <person name="Keeling P.J."/>
            <person name="Gray M.W."/>
            <person name="Grigoriev I.V."/>
            <person name="Archibald J.M."/>
        </authorList>
    </citation>
    <scope>NUCLEOTIDE SEQUENCE</scope>
    <source>
        <strain evidence="13">CCMP2712</strain>
    </source>
</reference>
<evidence type="ECO:0000256" key="10">
    <source>
        <dbReference type="SAM" id="MobiDB-lite"/>
    </source>
</evidence>
<feature type="region of interest" description="Disordered" evidence="10">
    <location>
        <begin position="27"/>
        <end position="83"/>
    </location>
</feature>
<feature type="compositionally biased region" description="Low complexity" evidence="10">
    <location>
        <begin position="43"/>
        <end position="53"/>
    </location>
</feature>
<feature type="compositionally biased region" description="Basic and acidic residues" evidence="10">
    <location>
        <begin position="1149"/>
        <end position="1160"/>
    </location>
</feature>
<evidence type="ECO:0000256" key="9">
    <source>
        <dbReference type="SAM" id="Coils"/>
    </source>
</evidence>
<reference evidence="11 13" key="1">
    <citation type="journal article" date="2012" name="Nature">
        <title>Algal genomes reveal evolutionary mosaicism and the fate of nucleomorphs.</title>
        <authorList>
            <consortium name="DOE Joint Genome Institute"/>
            <person name="Curtis B.A."/>
            <person name="Tanifuji G."/>
            <person name="Burki F."/>
            <person name="Gruber A."/>
            <person name="Irimia M."/>
            <person name="Maruyama S."/>
            <person name="Arias M.C."/>
            <person name="Ball S.G."/>
            <person name="Gile G.H."/>
            <person name="Hirakawa Y."/>
            <person name="Hopkins J.F."/>
            <person name="Kuo A."/>
            <person name="Rensing S.A."/>
            <person name="Schmutz J."/>
            <person name="Symeonidi A."/>
            <person name="Elias M."/>
            <person name="Eveleigh R.J."/>
            <person name="Herman E.K."/>
            <person name="Klute M.J."/>
            <person name="Nakayama T."/>
            <person name="Obornik M."/>
            <person name="Reyes-Prieto A."/>
            <person name="Armbrust E.V."/>
            <person name="Aves S.J."/>
            <person name="Beiko R.G."/>
            <person name="Coutinho P."/>
            <person name="Dacks J.B."/>
            <person name="Durnford D.G."/>
            <person name="Fast N.M."/>
            <person name="Green B.R."/>
            <person name="Grisdale C.J."/>
            <person name="Hempel F."/>
            <person name="Henrissat B."/>
            <person name="Hoppner M.P."/>
            <person name="Ishida K."/>
            <person name="Kim E."/>
            <person name="Koreny L."/>
            <person name="Kroth P.G."/>
            <person name="Liu Y."/>
            <person name="Malik S.B."/>
            <person name="Maier U.G."/>
            <person name="McRose D."/>
            <person name="Mock T."/>
            <person name="Neilson J.A."/>
            <person name="Onodera N.T."/>
            <person name="Poole A.M."/>
            <person name="Pritham E.J."/>
            <person name="Richards T.A."/>
            <person name="Rocap G."/>
            <person name="Roy S.W."/>
            <person name="Sarai C."/>
            <person name="Schaack S."/>
            <person name="Shirato S."/>
            <person name="Slamovits C.H."/>
            <person name="Spencer D.F."/>
            <person name="Suzuki S."/>
            <person name="Worden A.Z."/>
            <person name="Zauner S."/>
            <person name="Barry K."/>
            <person name="Bell C."/>
            <person name="Bharti A.K."/>
            <person name="Crow J.A."/>
            <person name="Grimwood J."/>
            <person name="Kramer R."/>
            <person name="Lindquist E."/>
            <person name="Lucas S."/>
            <person name="Salamov A."/>
            <person name="McFadden G.I."/>
            <person name="Lane C.E."/>
            <person name="Keeling P.J."/>
            <person name="Gray M.W."/>
            <person name="Grigoriev I.V."/>
            <person name="Archibald J.M."/>
        </authorList>
    </citation>
    <scope>NUCLEOTIDE SEQUENCE</scope>
    <source>
        <strain evidence="11 13">CCMP2712</strain>
    </source>
</reference>
<dbReference type="KEGG" id="gtt:GUITHDRAFT_117927"/>
<feature type="compositionally biased region" description="Basic and acidic residues" evidence="10">
    <location>
        <begin position="104"/>
        <end position="133"/>
    </location>
</feature>
<evidence type="ECO:0000256" key="5">
    <source>
        <dbReference type="ARBA" id="ARBA00022701"/>
    </source>
</evidence>
<feature type="coiled-coil region" evidence="9">
    <location>
        <begin position="663"/>
        <end position="697"/>
    </location>
</feature>
<dbReference type="Proteomes" id="UP000011087">
    <property type="component" value="Unassembled WGS sequence"/>
</dbReference>
<dbReference type="GO" id="GO:0005814">
    <property type="term" value="C:centriole"/>
    <property type="evidence" value="ECO:0007669"/>
    <property type="project" value="UniProtKB-SubCell"/>
</dbReference>